<sequence length="394" mass="43180">MRVRRCGALVIEPNEIPSLDIGDLLSGGDGVRTRVEIRVWAAHLDEYRRVSPAQAQWLLQCSAEYWQDLPADVDSRALVHSLLALELLVAEEVPDAETGVGPVSCSTPGEGHWWPLAAIHHRHSRWQGVDSVTDMERSQLVTAHDLRQRLGSPPPAVPDQGPLSGQIGLPEVPASALESLGRRRVTCRNFDPGRSVSMAQLAAALQQTFRAHAQLEPAPGLVFLKKNVPSAGGLHPMEACLLVQRVEGLAPGLYRYHPLRHALTSVVPECELDADTARRFLAGQHWFVDAAVLVVFVCRFERSLWKYRNHRKVYRAMMLDAGHLSQALYMAATECGLGAFVTSAINEVDIEKVLALDPLKEGPLAICGMGWRAQERTTAELDPLQSAWPAPGGA</sequence>
<dbReference type="EMBL" id="JAFKMG010000917">
    <property type="protein sequence ID" value="MBN8799654.1"/>
    <property type="molecule type" value="Genomic_DNA"/>
</dbReference>
<evidence type="ECO:0000259" key="1">
    <source>
        <dbReference type="Pfam" id="PF00881"/>
    </source>
</evidence>
<protein>
    <submittedName>
        <fullName evidence="2">Peptide maturation dehydrogenase</fullName>
    </submittedName>
</protein>
<dbReference type="InterPro" id="IPR020051">
    <property type="entry name" value="SagB-type_dehydrogenase"/>
</dbReference>
<dbReference type="CDD" id="cd02142">
    <property type="entry name" value="McbC_SagB-like_oxidoreductase"/>
    <property type="match status" value="1"/>
</dbReference>
<dbReference type="Pfam" id="PF00881">
    <property type="entry name" value="Nitroreductase"/>
    <property type="match status" value="1"/>
</dbReference>
<dbReference type="GO" id="GO:0016491">
    <property type="term" value="F:oxidoreductase activity"/>
    <property type="evidence" value="ECO:0007669"/>
    <property type="project" value="InterPro"/>
</dbReference>
<dbReference type="InterPro" id="IPR030965">
    <property type="entry name" value="SagB-rel_DH_2"/>
</dbReference>
<evidence type="ECO:0000313" key="2">
    <source>
        <dbReference type="EMBL" id="MBN8799654.1"/>
    </source>
</evidence>
<dbReference type="Gene3D" id="3.40.109.10">
    <property type="entry name" value="NADH Oxidase"/>
    <property type="match status" value="1"/>
</dbReference>
<dbReference type="InterPro" id="IPR029479">
    <property type="entry name" value="Nitroreductase"/>
</dbReference>
<proteinExistence type="predicted"/>
<dbReference type="RefSeq" id="WP_273081338.1">
    <property type="nucleotide sequence ID" value="NZ_JAFKME010000004.1"/>
</dbReference>
<name>A0A9D8KWK4_9GAMM</name>
<comment type="caution">
    <text evidence="2">The sequence shown here is derived from an EMBL/GenBank/DDBJ whole genome shotgun (WGS) entry which is preliminary data.</text>
</comment>
<dbReference type="PANTHER" id="PTHR43745:SF2">
    <property type="entry name" value="NITROREDUCTASE MJ1384-RELATED"/>
    <property type="match status" value="1"/>
</dbReference>
<gene>
    <name evidence="2" type="ORF">J0H45_09900</name>
</gene>
<dbReference type="PANTHER" id="PTHR43745">
    <property type="entry name" value="NITROREDUCTASE MJ1384-RELATED"/>
    <property type="match status" value="1"/>
</dbReference>
<dbReference type="SUPFAM" id="SSF55469">
    <property type="entry name" value="FMN-dependent nitroreductase-like"/>
    <property type="match status" value="1"/>
</dbReference>
<dbReference type="NCBIfam" id="TIGR03605">
    <property type="entry name" value="antibiot_sagB"/>
    <property type="match status" value="1"/>
</dbReference>
<dbReference type="InterPro" id="IPR052544">
    <property type="entry name" value="Bacteriocin_Proc_Enz"/>
</dbReference>
<feature type="domain" description="Nitroreductase" evidence="1">
    <location>
        <begin position="182"/>
        <end position="371"/>
    </location>
</feature>
<organism evidence="2 3">
    <name type="scientific">Stenotrophomonas nitritireducens</name>
    <dbReference type="NCBI Taxonomy" id="83617"/>
    <lineage>
        <taxon>Bacteria</taxon>
        <taxon>Pseudomonadati</taxon>
        <taxon>Pseudomonadota</taxon>
        <taxon>Gammaproteobacteria</taxon>
        <taxon>Lysobacterales</taxon>
        <taxon>Lysobacteraceae</taxon>
        <taxon>Stenotrophomonas</taxon>
    </lineage>
</organism>
<dbReference type="AlphaFoldDB" id="A0A9D8KWK4"/>
<dbReference type="NCBIfam" id="TIGR04511">
    <property type="entry name" value="SagB_rel_DH_2"/>
    <property type="match status" value="1"/>
</dbReference>
<reference evidence="2" key="1">
    <citation type="submission" date="2021-02" db="EMBL/GenBank/DDBJ databases">
        <title>Thiocyanate and organic carbon inputs drive convergent selection for specific autotrophic Afipia and Thiobacillus strains within complex microbiomes.</title>
        <authorList>
            <person name="Huddy R.J."/>
            <person name="Sachdeva R."/>
            <person name="Kadzinga F."/>
            <person name="Kantor R.S."/>
            <person name="Harrison S.T.L."/>
            <person name="Banfield J.F."/>
        </authorList>
    </citation>
    <scope>NUCLEOTIDE SEQUENCE</scope>
    <source>
        <strain evidence="2">SCN18_10_11_15_R1_P_69_7</strain>
    </source>
</reference>
<dbReference type="Proteomes" id="UP000664815">
    <property type="component" value="Unassembled WGS sequence"/>
</dbReference>
<dbReference type="InterPro" id="IPR000415">
    <property type="entry name" value="Nitroreductase-like"/>
</dbReference>
<accession>A0A9D8KWK4</accession>
<evidence type="ECO:0000313" key="3">
    <source>
        <dbReference type="Proteomes" id="UP000664815"/>
    </source>
</evidence>